<dbReference type="InterPro" id="IPR013324">
    <property type="entry name" value="RNA_pol_sigma_r3/r4-like"/>
</dbReference>
<dbReference type="InterPro" id="IPR007759">
    <property type="entry name" value="Asxl_HARE-HTH"/>
</dbReference>
<evidence type="ECO:0000259" key="2">
    <source>
        <dbReference type="PROSITE" id="PS51913"/>
    </source>
</evidence>
<dbReference type="Gene3D" id="1.10.10.10">
    <property type="entry name" value="Winged helix-like DNA-binding domain superfamily/Winged helix DNA-binding domain"/>
    <property type="match status" value="1"/>
</dbReference>
<dbReference type="Proteomes" id="UP000243819">
    <property type="component" value="Unassembled WGS sequence"/>
</dbReference>
<dbReference type="PRINTS" id="PR00046">
    <property type="entry name" value="SIGMA70FCT"/>
</dbReference>
<keyword evidence="4" id="KW-1185">Reference proteome</keyword>
<evidence type="ECO:0000256" key="1">
    <source>
        <dbReference type="ARBA" id="ARBA00023163"/>
    </source>
</evidence>
<dbReference type="InterPro" id="IPR011260">
    <property type="entry name" value="RNAP_asu_C"/>
</dbReference>
<dbReference type="Gene3D" id="1.10.150.20">
    <property type="entry name" value="5' to 3' exonuclease, C-terminal subdomain"/>
    <property type="match status" value="2"/>
</dbReference>
<dbReference type="GO" id="GO:0006352">
    <property type="term" value="P:DNA-templated transcription initiation"/>
    <property type="evidence" value="ECO:0007669"/>
    <property type="project" value="InterPro"/>
</dbReference>
<protein>
    <submittedName>
        <fullName evidence="3">RNA polymerase sigma factor, sigma-70 family</fullName>
    </submittedName>
</protein>
<gene>
    <name evidence="3" type="ORF">SAMN03080614_10219</name>
</gene>
<dbReference type="PROSITE" id="PS51913">
    <property type="entry name" value="HTH_HARE"/>
    <property type="match status" value="1"/>
</dbReference>
<dbReference type="InterPro" id="IPR000943">
    <property type="entry name" value="RNA_pol_sigma70"/>
</dbReference>
<dbReference type="SUPFAM" id="SSF47789">
    <property type="entry name" value="C-terminal domain of RNA polymerase alpha subunit"/>
    <property type="match status" value="2"/>
</dbReference>
<dbReference type="Gene3D" id="1.10.10.1250">
    <property type="entry name" value="RNA polymerase, subunit delta, N-terminal domain"/>
    <property type="match status" value="1"/>
</dbReference>
<dbReference type="OrthoDB" id="2078213at2"/>
<organism evidence="3 4">
    <name type="scientific">Anaerobranca gottschalkii DSM 13577</name>
    <dbReference type="NCBI Taxonomy" id="1120990"/>
    <lineage>
        <taxon>Bacteria</taxon>
        <taxon>Bacillati</taxon>
        <taxon>Bacillota</taxon>
        <taxon>Clostridia</taxon>
        <taxon>Eubacteriales</taxon>
        <taxon>Proteinivoracaceae</taxon>
        <taxon>Anaerobranca</taxon>
    </lineage>
</organism>
<dbReference type="CDD" id="cd06171">
    <property type="entry name" value="Sigma70_r4"/>
    <property type="match status" value="1"/>
</dbReference>
<dbReference type="Pfam" id="PF03118">
    <property type="entry name" value="RNA_pol_A_CTD"/>
    <property type="match status" value="2"/>
</dbReference>
<dbReference type="EMBL" id="FOIF01000021">
    <property type="protein sequence ID" value="SES92961.1"/>
    <property type="molecule type" value="Genomic_DNA"/>
</dbReference>
<evidence type="ECO:0000313" key="3">
    <source>
        <dbReference type="EMBL" id="SES92961.1"/>
    </source>
</evidence>
<dbReference type="STRING" id="1120990.SAMN03080614_10219"/>
<dbReference type="InterPro" id="IPR036388">
    <property type="entry name" value="WH-like_DNA-bd_sf"/>
</dbReference>
<sequence length="644" mass="75211">MIMFNMFFYLILKKFYIKIKYQKRIFTFFIEYIIELKKSEKFWKGQGGLPLNKKQLPPHLANKRVEEMQLSARARKVLKELNITTFGQLYETDEEILAKASNCGKATLKEIKNLIFTEISVVEKYNKKTSITKLSFSSRAENCLLGEGISTVERLINTSIPKLLEIKNLGGKSLEEVVVKIKEFKEQYPYAKSWQNVYWGVEVSDQGMMTTLGNIIINYPIDFLPIEELVLILKKKGVNNIKELLRLDEGELFLNYKGRIFDRLYKYNNKLMEQTAGAAYCEKILTYNQLPVALDFIREKIVAKDSKTWTENIFKGLSSREKEIIQKYYGFMGDRLTLQEIGDQYGLTRARIQQIVKKIKGKILSNIYFENSIILMWFHTFGLLQGGVFLQEIFQKEFNTYYKDPSIDNNALSEMLLDIDPMFENLTYNVWGMTVLPIEHYQKVIEEGVQILQKGPLDEKDLLKELKQRPLYFSIKSRQEYVKGVLENFIPACLASAQNLALNPMGNYTLEVKEGTKVQSIINVLREEGKPLHYNVILERINKKGESNITVQYARAILANHKQIFARVGRGTYGLVEWGIKEYKHISDYIYDILTRYNKPLYYKEICKIVNSTHYTKHQTIYNALTQDERFKRTKTGYYTINKS</sequence>
<reference evidence="4" key="1">
    <citation type="submission" date="2016-10" db="EMBL/GenBank/DDBJ databases">
        <authorList>
            <person name="Varghese N."/>
            <person name="Submissions S."/>
        </authorList>
    </citation>
    <scope>NUCLEOTIDE SEQUENCE [LARGE SCALE GENOMIC DNA]</scope>
    <source>
        <strain evidence="4">DSM 13577</strain>
    </source>
</reference>
<dbReference type="GO" id="GO:0003677">
    <property type="term" value="F:DNA binding"/>
    <property type="evidence" value="ECO:0007669"/>
    <property type="project" value="InterPro"/>
</dbReference>
<keyword evidence="1" id="KW-0804">Transcription</keyword>
<name>A0A1I0AFA2_9FIRM</name>
<dbReference type="GO" id="GO:0003700">
    <property type="term" value="F:DNA-binding transcription factor activity"/>
    <property type="evidence" value="ECO:0007669"/>
    <property type="project" value="InterPro"/>
</dbReference>
<accession>A0A1I0AFA2</accession>
<proteinExistence type="predicted"/>
<dbReference type="GO" id="GO:0003899">
    <property type="term" value="F:DNA-directed RNA polymerase activity"/>
    <property type="evidence" value="ECO:0007669"/>
    <property type="project" value="InterPro"/>
</dbReference>
<dbReference type="InterPro" id="IPR007630">
    <property type="entry name" value="RNA_pol_sigma70_r4"/>
</dbReference>
<dbReference type="SUPFAM" id="SSF88659">
    <property type="entry name" value="Sigma3 and sigma4 domains of RNA polymerase sigma factors"/>
    <property type="match status" value="1"/>
</dbReference>
<evidence type="ECO:0000313" key="4">
    <source>
        <dbReference type="Proteomes" id="UP000243819"/>
    </source>
</evidence>
<feature type="domain" description="HTH HARE-type" evidence="2">
    <location>
        <begin position="515"/>
        <end position="578"/>
    </location>
</feature>
<dbReference type="Pfam" id="PF04545">
    <property type="entry name" value="Sigma70_r4"/>
    <property type="match status" value="1"/>
</dbReference>
<dbReference type="Pfam" id="PF05066">
    <property type="entry name" value="HARE-HTH"/>
    <property type="match status" value="1"/>
</dbReference>
<dbReference type="InterPro" id="IPR038087">
    <property type="entry name" value="RNAP_delta_N_dom_sf"/>
</dbReference>
<dbReference type="AlphaFoldDB" id="A0A1I0AFA2"/>